<dbReference type="Pfam" id="PF00171">
    <property type="entry name" value="Aldedh"/>
    <property type="match status" value="1"/>
</dbReference>
<dbReference type="Proteomes" id="UP001172645">
    <property type="component" value="Unassembled WGS sequence"/>
</dbReference>
<dbReference type="InterPro" id="IPR016162">
    <property type="entry name" value="Ald_DH_N"/>
</dbReference>
<evidence type="ECO:0000313" key="5">
    <source>
        <dbReference type="Proteomes" id="UP001172645"/>
    </source>
</evidence>
<keyword evidence="5" id="KW-1185">Reference proteome</keyword>
<dbReference type="Gene3D" id="3.40.605.10">
    <property type="entry name" value="Aldehyde Dehydrogenase, Chain A, domain 1"/>
    <property type="match status" value="1"/>
</dbReference>
<organism evidence="4 5">
    <name type="scientific">Rhizobium mayense</name>
    <dbReference type="NCBI Taxonomy" id="1312184"/>
    <lineage>
        <taxon>Bacteria</taxon>
        <taxon>Pseudomonadati</taxon>
        <taxon>Pseudomonadota</taxon>
        <taxon>Alphaproteobacteria</taxon>
        <taxon>Hyphomicrobiales</taxon>
        <taxon>Rhizobiaceae</taxon>
        <taxon>Rhizobium/Agrobacterium group</taxon>
        <taxon>Rhizobium</taxon>
    </lineage>
</organism>
<dbReference type="Gene3D" id="3.40.309.10">
    <property type="entry name" value="Aldehyde Dehydrogenase, Chain A, domain 2"/>
    <property type="match status" value="1"/>
</dbReference>
<keyword evidence="2" id="KW-0560">Oxidoreductase</keyword>
<dbReference type="InterPro" id="IPR016161">
    <property type="entry name" value="Ald_DH/histidinol_DH"/>
</dbReference>
<gene>
    <name evidence="4" type="ORF">PY649_23545</name>
</gene>
<feature type="domain" description="Aldehyde dehydrogenase" evidence="3">
    <location>
        <begin position="2"/>
        <end position="51"/>
    </location>
</feature>
<evidence type="ECO:0000313" key="4">
    <source>
        <dbReference type="EMBL" id="MDL2401889.1"/>
    </source>
</evidence>
<comment type="similarity">
    <text evidence="1">Belongs to the aldehyde dehydrogenase family.</text>
</comment>
<dbReference type="RefSeq" id="WP_285871169.1">
    <property type="nucleotide sequence ID" value="NZ_JARFYM010000023.1"/>
</dbReference>
<accession>A0ABT7JZV9</accession>
<dbReference type="PANTHER" id="PTHR42804">
    <property type="entry name" value="ALDEHYDE DEHYDROGENASE"/>
    <property type="match status" value="1"/>
</dbReference>
<name>A0ABT7JZV9_9HYPH</name>
<evidence type="ECO:0000256" key="2">
    <source>
        <dbReference type="ARBA" id="ARBA00023002"/>
    </source>
</evidence>
<dbReference type="InterPro" id="IPR015590">
    <property type="entry name" value="Aldehyde_DH_dom"/>
</dbReference>
<protein>
    <submittedName>
        <fullName evidence="4">Aldehyde dehydrogenase family protein</fullName>
    </submittedName>
</protein>
<evidence type="ECO:0000259" key="3">
    <source>
        <dbReference type="Pfam" id="PF00171"/>
    </source>
</evidence>
<evidence type="ECO:0000256" key="1">
    <source>
        <dbReference type="ARBA" id="ARBA00009986"/>
    </source>
</evidence>
<dbReference type="SUPFAM" id="SSF53720">
    <property type="entry name" value="ALDH-like"/>
    <property type="match status" value="1"/>
</dbReference>
<sequence>MAAARVRAGTIRINRHFVGDCALPFGGFRQSGWGRERGQEVFEPYLETKTIASPALSSVRAISTACDPIEYDSEAGQRCPAFGK</sequence>
<comment type="caution">
    <text evidence="4">The sequence shown here is derived from an EMBL/GenBank/DDBJ whole genome shotgun (WGS) entry which is preliminary data.</text>
</comment>
<reference evidence="4" key="1">
    <citation type="submission" date="2023-06" db="EMBL/GenBank/DDBJ databases">
        <title>Phylogenetic Diversity of Rhizobium strains.</title>
        <authorList>
            <person name="Moura F.T."/>
            <person name="Helene L.C.F."/>
            <person name="Hungria M."/>
        </authorList>
    </citation>
    <scope>NUCLEOTIDE SEQUENCE</scope>
    <source>
        <strain evidence="4">CCGE526</strain>
    </source>
</reference>
<proteinExistence type="inferred from homology"/>
<dbReference type="InterPro" id="IPR016163">
    <property type="entry name" value="Ald_DH_C"/>
</dbReference>
<dbReference type="EMBL" id="JARFYM010000023">
    <property type="protein sequence ID" value="MDL2401889.1"/>
    <property type="molecule type" value="Genomic_DNA"/>
</dbReference>
<dbReference type="PANTHER" id="PTHR42804:SF1">
    <property type="entry name" value="ALDEHYDE DEHYDROGENASE-RELATED"/>
    <property type="match status" value="1"/>
</dbReference>